<evidence type="ECO:0000313" key="19">
    <source>
        <dbReference type="Proteomes" id="UP001150001"/>
    </source>
</evidence>
<gene>
    <name evidence="17" type="ORF">AZ468_23520</name>
    <name evidence="16" type="ORF">OPW20_25170</name>
</gene>
<dbReference type="InterPro" id="IPR008278">
    <property type="entry name" value="4-PPantetheinyl_Trfase_dom"/>
</dbReference>
<keyword evidence="13" id="KW-0479">Metal-binding</keyword>
<comment type="similarity">
    <text evidence="3">Belongs to the P-Pant transferase superfamily. EntD family.</text>
</comment>
<dbReference type="GO" id="GO:0009239">
    <property type="term" value="P:enterobactin biosynthetic process"/>
    <property type="evidence" value="ECO:0007669"/>
    <property type="project" value="UniProtKB-UniPathway"/>
</dbReference>
<dbReference type="RefSeq" id="WP_069669693.1">
    <property type="nucleotide sequence ID" value="NZ_JAPFIM010000025.1"/>
</dbReference>
<evidence type="ECO:0000313" key="17">
    <source>
        <dbReference type="EMBL" id="OAM96669.1"/>
    </source>
</evidence>
<comment type="caution">
    <text evidence="17">The sequence shown here is derived from an EMBL/GenBank/DDBJ whole genome shotgun (WGS) entry which is preliminary data.</text>
</comment>
<evidence type="ECO:0000256" key="9">
    <source>
        <dbReference type="ARBA" id="ARBA00031996"/>
    </source>
</evidence>
<evidence type="ECO:0000313" key="16">
    <source>
        <dbReference type="EMBL" id="MDC5743359.1"/>
    </source>
</evidence>
<protein>
    <recommendedName>
        <fullName evidence="5">Enterobactin synthase component D</fullName>
    </recommendedName>
    <alternativeName>
        <fullName evidence="8">4'-phosphopantetheinyl transferase EntD</fullName>
    </alternativeName>
    <alternativeName>
        <fullName evidence="9">Enterochelin synthase D</fullName>
    </alternativeName>
</protein>
<feature type="domain" description="4'-phosphopantetheinyl transferase" evidence="14">
    <location>
        <begin position="130"/>
        <end position="224"/>
    </location>
</feature>
<evidence type="ECO:0000256" key="7">
    <source>
        <dbReference type="ARBA" id="ARBA00023191"/>
    </source>
</evidence>
<evidence type="ECO:0000256" key="2">
    <source>
        <dbReference type="ARBA" id="ARBA00004993"/>
    </source>
</evidence>
<feature type="domain" description="4'-phosphopantetheinyl transferase N-terminal" evidence="15">
    <location>
        <begin position="60"/>
        <end position="122"/>
    </location>
</feature>
<comment type="function">
    <text evidence="1">Involved in the biosynthesis of the siderophore enterobactin (enterochelin), which is a macrocyclic trimeric lactone of N-(2,3-dihydroxybenzoyl)-serine. The serine trilactone serves as a scaffolding for the three catechol functionalities that provide hexadentate coordination for the tightly ligated iron(2+) atoms. Plays an essential role in the assembly of the enterobactin by catalyzing the transfer of the 4'-phosphopantetheine (Ppant) moiety from coenzyme A to the apo-domains of both EntB (ArCP domain) and EntF (PCP domain) to yield their holo-forms which make them competent for the activation of 2,3-dihydroxybenzoate (DHB) and L-serine, respectively.</text>
</comment>
<reference evidence="17 18" key="1">
    <citation type="submission" date="2016-03" db="EMBL/GenBank/DDBJ databases">
        <title>Draft genome sequence of the Vibrio tubiashii subs. europaeus.</title>
        <authorList>
            <person name="Spinard E."/>
            <person name="Dubert J."/>
            <person name="Nelson D.R."/>
            <person name="Barja J.L."/>
        </authorList>
    </citation>
    <scope>NUCLEOTIDE SEQUENCE [LARGE SCALE GENOMIC DNA]</scope>
    <source>
        <strain evidence="18">PP-638</strain>
        <strain evidence="17">PP2-638</strain>
        <plasmid evidence="17">p251_like</plasmid>
    </source>
</reference>
<proteinExistence type="inferred from homology"/>
<evidence type="ECO:0000256" key="13">
    <source>
        <dbReference type="PIRSR" id="PIRSR603542-2"/>
    </source>
</evidence>
<dbReference type="InterPro" id="IPR041354">
    <property type="entry name" value="4PPT_N"/>
</dbReference>
<dbReference type="Gene3D" id="3.90.470.20">
    <property type="entry name" value="4'-phosphopantetheinyl transferase domain"/>
    <property type="match status" value="1"/>
</dbReference>
<keyword evidence="19" id="KW-1185">Reference proteome</keyword>
<evidence type="ECO:0000256" key="3">
    <source>
        <dbReference type="ARBA" id="ARBA00008342"/>
    </source>
</evidence>
<dbReference type="EMBL" id="JAPFIT010000033">
    <property type="protein sequence ID" value="MDC5743359.1"/>
    <property type="molecule type" value="Genomic_DNA"/>
</dbReference>
<dbReference type="Pfam" id="PF01648">
    <property type="entry name" value="ACPS"/>
    <property type="match status" value="1"/>
</dbReference>
<dbReference type="OrthoDB" id="8210607at2"/>
<evidence type="ECO:0000259" key="15">
    <source>
        <dbReference type="Pfam" id="PF17837"/>
    </source>
</evidence>
<keyword evidence="17" id="KW-0614">Plasmid</keyword>
<evidence type="ECO:0000256" key="11">
    <source>
        <dbReference type="ARBA" id="ARBA00049191"/>
    </source>
</evidence>
<feature type="binding site" evidence="12">
    <location>
        <position position="75"/>
    </location>
    <ligand>
        <name>CoA</name>
        <dbReference type="ChEBI" id="CHEBI:57287"/>
    </ligand>
</feature>
<evidence type="ECO:0000256" key="1">
    <source>
        <dbReference type="ARBA" id="ARBA00003937"/>
    </source>
</evidence>
<evidence type="ECO:0000256" key="8">
    <source>
        <dbReference type="ARBA" id="ARBA00029894"/>
    </source>
</evidence>
<geneLocation type="plasmid" evidence="17">
    <name>p251_like</name>
</geneLocation>
<evidence type="ECO:0000256" key="4">
    <source>
        <dbReference type="ARBA" id="ARBA00011503"/>
    </source>
</evidence>
<keyword evidence="7" id="KW-0259">Enterobactin biosynthesis</keyword>
<comment type="catalytic activity">
    <reaction evidence="10">
        <text>apo-[aryl-carrier protein] + CoA = holo-[aryl-carrier protein] + adenosine 3',5'-bisphosphate + H(+)</text>
        <dbReference type="Rhea" id="RHEA:48404"/>
        <dbReference type="Rhea" id="RHEA-COMP:15903"/>
        <dbReference type="Rhea" id="RHEA-COMP:17557"/>
        <dbReference type="ChEBI" id="CHEBI:15378"/>
        <dbReference type="ChEBI" id="CHEBI:29999"/>
        <dbReference type="ChEBI" id="CHEBI:57287"/>
        <dbReference type="ChEBI" id="CHEBI:58343"/>
        <dbReference type="ChEBI" id="CHEBI:64479"/>
    </reaction>
</comment>
<keyword evidence="6 16" id="KW-0808">Transferase</keyword>
<organism evidence="17 18">
    <name type="scientific">Vibrio europaeus</name>
    <dbReference type="NCBI Taxonomy" id="300876"/>
    <lineage>
        <taxon>Bacteria</taxon>
        <taxon>Pseudomonadati</taxon>
        <taxon>Pseudomonadota</taxon>
        <taxon>Gammaproteobacteria</taxon>
        <taxon>Vibrionales</taxon>
        <taxon>Vibrionaceae</taxon>
        <taxon>Vibrio</taxon>
        <taxon>Vibrio oreintalis group</taxon>
    </lineage>
</organism>
<comment type="catalytic activity">
    <reaction evidence="11">
        <text>apo-[peptidyl-carrier protein] + CoA = holo-[peptidyl-carrier protein] + adenosine 3',5'-bisphosphate + H(+)</text>
        <dbReference type="Rhea" id="RHEA:46228"/>
        <dbReference type="Rhea" id="RHEA-COMP:11479"/>
        <dbReference type="Rhea" id="RHEA-COMP:11480"/>
        <dbReference type="ChEBI" id="CHEBI:15378"/>
        <dbReference type="ChEBI" id="CHEBI:29999"/>
        <dbReference type="ChEBI" id="CHEBI:57287"/>
        <dbReference type="ChEBI" id="CHEBI:58343"/>
        <dbReference type="ChEBI" id="CHEBI:64479"/>
    </reaction>
</comment>
<dbReference type="SUPFAM" id="SSF56214">
    <property type="entry name" value="4'-phosphopantetheinyl transferase"/>
    <property type="match status" value="1"/>
</dbReference>
<dbReference type="InterPro" id="IPR037143">
    <property type="entry name" value="4-PPantetheinyl_Trfase_dom_sf"/>
</dbReference>
<accession>A0A178J4U6</accession>
<dbReference type="GO" id="GO:0008897">
    <property type="term" value="F:holo-[acyl-carrier-protein] synthase activity"/>
    <property type="evidence" value="ECO:0007669"/>
    <property type="project" value="InterPro"/>
</dbReference>
<feature type="binding site" evidence="13">
    <location>
        <position position="133"/>
    </location>
    <ligand>
        <name>Mg(2+)</name>
        <dbReference type="ChEBI" id="CHEBI:18420"/>
    </ligand>
</feature>
<evidence type="ECO:0000256" key="12">
    <source>
        <dbReference type="PIRSR" id="PIRSR603542-1"/>
    </source>
</evidence>
<evidence type="ECO:0000313" key="18">
    <source>
        <dbReference type="Proteomes" id="UP000094761"/>
    </source>
</evidence>
<evidence type="ECO:0000256" key="6">
    <source>
        <dbReference type="ARBA" id="ARBA00022679"/>
    </source>
</evidence>
<dbReference type="Pfam" id="PF17837">
    <property type="entry name" value="4PPT_N"/>
    <property type="match status" value="1"/>
</dbReference>
<keyword evidence="13" id="KW-0460">Magnesium</keyword>
<dbReference type="GeneID" id="78078702"/>
<feature type="binding site" evidence="13">
    <location>
        <position position="135"/>
    </location>
    <ligand>
        <name>Mg(2+)</name>
        <dbReference type="ChEBI" id="CHEBI:18420"/>
    </ligand>
</feature>
<dbReference type="UniPathway" id="UPA00017"/>
<feature type="binding site" evidence="12">
    <location>
        <position position="182"/>
    </location>
    <ligand>
        <name>CoA</name>
        <dbReference type="ChEBI" id="CHEBI:57287"/>
    </ligand>
</feature>
<dbReference type="PRINTS" id="PR01399">
    <property type="entry name" value="ENTSNTHTASED"/>
</dbReference>
<comment type="cofactor">
    <cofactor evidence="13">
        <name>Mg(2+)</name>
        <dbReference type="ChEBI" id="CHEBI:18420"/>
    </cofactor>
</comment>
<feature type="binding site" evidence="12">
    <location>
        <position position="67"/>
    </location>
    <ligand>
        <name>CoA</name>
        <dbReference type="ChEBI" id="CHEBI:57287"/>
    </ligand>
</feature>
<dbReference type="Proteomes" id="UP000094761">
    <property type="component" value="Unassembled WGS sequence"/>
</dbReference>
<sequence>MYRDFLTKLASITLPEGGLFEIERYIDQSGQAVLAQCDFDLAGCDIDLAATLEVQVPASVQLSVKKRQVEFIAGRYLANLCLTELMGTPYTVGIGAHREPIWPDGLMGAISHTHERAMALVAKREAFPFVGIDVEHWLDRETSTQIGFDIHDHNELDLLVTQGLTLEAATSLIFSAKESLFKATFPFIGRYFGFESARVVEFDRGEQTLVLMLEASLARYCLGQNLFRCQCFLQASTVTTVILNSSLDRTVITQRK</sequence>
<dbReference type="PANTHER" id="PTHR38096">
    <property type="entry name" value="ENTEROBACTIN SYNTHASE COMPONENT D"/>
    <property type="match status" value="1"/>
</dbReference>
<dbReference type="AlphaFoldDB" id="A0A178J4U6"/>
<evidence type="ECO:0000256" key="10">
    <source>
        <dbReference type="ARBA" id="ARBA00049176"/>
    </source>
</evidence>
<dbReference type="InterPro" id="IPR003542">
    <property type="entry name" value="Enbac_synth_compD-like"/>
</dbReference>
<feature type="binding site" evidence="12">
    <location>
        <position position="178"/>
    </location>
    <ligand>
        <name>CoA</name>
        <dbReference type="ChEBI" id="CHEBI:57287"/>
    </ligand>
</feature>
<reference evidence="16" key="2">
    <citation type="submission" date="2022-11" db="EMBL/GenBank/DDBJ databases">
        <title>Role of the vibriolysin VemA secreted by the emergent pathogen Vibrio europaeus in the colonization of Manila clam mucus.</title>
        <authorList>
            <person name="Martinez C."/>
            <person name="Rodriguez S."/>
            <person name="Vences A."/>
            <person name="Barja J.L."/>
            <person name="Toranzo A.E."/>
            <person name="Dubert J."/>
        </authorList>
    </citation>
    <scope>NUCLEOTIDE SEQUENCE</scope>
    <source>
        <strain evidence="16">3454</strain>
    </source>
</reference>
<comment type="pathway">
    <text evidence="2">Siderophore biosynthesis; enterobactin biosynthesis.</text>
</comment>
<dbReference type="EMBL" id="LUAX01000008">
    <property type="protein sequence ID" value="OAM96669.1"/>
    <property type="molecule type" value="Genomic_DNA"/>
</dbReference>
<evidence type="ECO:0000256" key="5">
    <source>
        <dbReference type="ARBA" id="ARBA00019087"/>
    </source>
</evidence>
<dbReference type="GO" id="GO:0005886">
    <property type="term" value="C:plasma membrane"/>
    <property type="evidence" value="ECO:0007669"/>
    <property type="project" value="TreeGrafter"/>
</dbReference>
<dbReference type="GO" id="GO:0009366">
    <property type="term" value="C:enterobactin synthetase complex"/>
    <property type="evidence" value="ECO:0007669"/>
    <property type="project" value="InterPro"/>
</dbReference>
<dbReference type="GO" id="GO:0000287">
    <property type="term" value="F:magnesium ion binding"/>
    <property type="evidence" value="ECO:0007669"/>
    <property type="project" value="InterPro"/>
</dbReference>
<dbReference type="Proteomes" id="UP001150001">
    <property type="component" value="Unassembled WGS sequence"/>
</dbReference>
<comment type="subunit">
    <text evidence="4">EntB, EntD, EntE, and EntF form a multienzyme complex called enterobactin synthase.</text>
</comment>
<name>A0A178J4U6_9VIBR</name>
<evidence type="ECO:0000259" key="14">
    <source>
        <dbReference type="Pfam" id="PF01648"/>
    </source>
</evidence>
<feature type="binding site" evidence="12">
    <location>
        <position position="133"/>
    </location>
    <ligand>
        <name>CoA</name>
        <dbReference type="ChEBI" id="CHEBI:57287"/>
    </ligand>
</feature>
<dbReference type="PANTHER" id="PTHR38096:SF1">
    <property type="entry name" value="ENTEROBACTIN SYNTHASE COMPONENT D"/>
    <property type="match status" value="1"/>
</dbReference>
<feature type="binding site" evidence="12">
    <location>
        <begin position="111"/>
        <end position="112"/>
    </location>
    <ligand>
        <name>CoA</name>
        <dbReference type="ChEBI" id="CHEBI:57287"/>
    </ligand>
</feature>